<evidence type="ECO:0000313" key="7">
    <source>
        <dbReference type="Proteomes" id="UP000584642"/>
    </source>
</evidence>
<keyword evidence="7" id="KW-1185">Reference proteome</keyword>
<dbReference type="InterPro" id="IPR016211">
    <property type="entry name" value="Glu/Phe/Leu/Val/Trp_DH_bac/arc"/>
</dbReference>
<dbReference type="Pfam" id="PF00208">
    <property type="entry name" value="ELFV_dehydrog"/>
    <property type="match status" value="1"/>
</dbReference>
<dbReference type="PANTHER" id="PTHR42722">
    <property type="entry name" value="LEUCINE DEHYDROGENASE"/>
    <property type="match status" value="1"/>
</dbReference>
<gene>
    <name evidence="6" type="ORF">HND93_27045</name>
</gene>
<dbReference type="SUPFAM" id="SSF53223">
    <property type="entry name" value="Aminoacid dehydrogenase-like, N-terminal domain"/>
    <property type="match status" value="1"/>
</dbReference>
<evidence type="ECO:0000313" key="6">
    <source>
        <dbReference type="EMBL" id="NYZ23373.1"/>
    </source>
</evidence>
<proteinExistence type="inferred from homology"/>
<dbReference type="PRINTS" id="PR00082">
    <property type="entry name" value="GLFDHDRGNASE"/>
</dbReference>
<evidence type="ECO:0000256" key="3">
    <source>
        <dbReference type="ARBA" id="ARBA00023027"/>
    </source>
</evidence>
<organism evidence="6 7">
    <name type="scientific">Azospirillum oleiclasticum</name>
    <dbReference type="NCBI Taxonomy" id="2735135"/>
    <lineage>
        <taxon>Bacteria</taxon>
        <taxon>Pseudomonadati</taxon>
        <taxon>Pseudomonadota</taxon>
        <taxon>Alphaproteobacteria</taxon>
        <taxon>Rhodospirillales</taxon>
        <taxon>Azospirillaceae</taxon>
        <taxon>Azospirillum</taxon>
    </lineage>
</organism>
<dbReference type="InterPro" id="IPR006096">
    <property type="entry name" value="Glu/Leu/Phe/Val/Trp_DH_C"/>
</dbReference>
<evidence type="ECO:0000256" key="2">
    <source>
        <dbReference type="ARBA" id="ARBA00023002"/>
    </source>
</evidence>
<dbReference type="RefSeq" id="WP_180285151.1">
    <property type="nucleotide sequence ID" value="NZ_JABFDB010000027.1"/>
</dbReference>
<comment type="similarity">
    <text evidence="1 4">Belongs to the Glu/Leu/Phe/Val dehydrogenases family.</text>
</comment>
<dbReference type="InterPro" id="IPR046346">
    <property type="entry name" value="Aminoacid_DH-like_N_sf"/>
</dbReference>
<keyword evidence="3" id="KW-0520">NAD</keyword>
<evidence type="ECO:0000256" key="4">
    <source>
        <dbReference type="RuleBase" id="RU004417"/>
    </source>
</evidence>
<evidence type="ECO:0000256" key="1">
    <source>
        <dbReference type="ARBA" id="ARBA00006382"/>
    </source>
</evidence>
<dbReference type="InterPro" id="IPR006097">
    <property type="entry name" value="Glu/Leu/Phe/Val/Trp_DH_dimer"/>
</dbReference>
<dbReference type="InterPro" id="IPR036291">
    <property type="entry name" value="NAD(P)-bd_dom_sf"/>
</dbReference>
<dbReference type="SUPFAM" id="SSF51735">
    <property type="entry name" value="NAD(P)-binding Rossmann-fold domains"/>
    <property type="match status" value="1"/>
</dbReference>
<dbReference type="InterPro" id="IPR006095">
    <property type="entry name" value="Glu/Leu/Phe/Val/Trp_DH"/>
</dbReference>
<dbReference type="InterPro" id="IPR033524">
    <property type="entry name" value="Glu/Leu/Phe/Val_DH_AS"/>
</dbReference>
<dbReference type="PROSITE" id="PS00074">
    <property type="entry name" value="GLFV_DEHYDROGENASE"/>
    <property type="match status" value="1"/>
</dbReference>
<evidence type="ECO:0000259" key="5">
    <source>
        <dbReference type="SMART" id="SM00839"/>
    </source>
</evidence>
<dbReference type="PIRSF" id="PIRSF000188">
    <property type="entry name" value="Phe_leu_dh"/>
    <property type="match status" value="1"/>
</dbReference>
<feature type="domain" description="Glutamate/phenylalanine/leucine/valine/L-tryptophan dehydrogenase C-terminal" evidence="5">
    <location>
        <begin position="141"/>
        <end position="346"/>
    </location>
</feature>
<accession>A0ABX2TJT6</accession>
<name>A0ABX2TJT6_9PROT</name>
<dbReference type="EMBL" id="JABFDB010000027">
    <property type="protein sequence ID" value="NYZ23373.1"/>
    <property type="molecule type" value="Genomic_DNA"/>
</dbReference>
<dbReference type="PANTHER" id="PTHR42722:SF1">
    <property type="entry name" value="VALINE DEHYDROGENASE"/>
    <property type="match status" value="1"/>
</dbReference>
<protein>
    <submittedName>
        <fullName evidence="6">Glu/Leu/Phe/Val dehydrogenase</fullName>
    </submittedName>
</protein>
<dbReference type="Proteomes" id="UP000584642">
    <property type="component" value="Unassembled WGS sequence"/>
</dbReference>
<dbReference type="Gene3D" id="3.40.50.10860">
    <property type="entry name" value="Leucine Dehydrogenase, chain A, domain 1"/>
    <property type="match status" value="1"/>
</dbReference>
<sequence length="351" mass="36321">MGVFSAGDFQDHEQVVFVRDPATGLRAIVAIHSTARGPAFGGCRLWPYATEEEALRDVLRLSAGMTLKAAVMGLPFGGGKSVIIGDPARDKTPELLHAMGRAVHALGGRYLMADDVGTTVGDMAVIRRVTPHARGLAGADGAPCPATAWGVYQGMLAAAEHAFGSPDLAGRRVAVQGLGSVGMRLCGFLHAAGARLLVGDLDPARVETACRRFAAVAVEPAAILGAEADVLSPNALGAVLDDRSIPAIRAPVVCGAANNQLAEPRHGEALHRRGILYAPDFVVNAGGLIDVAHEGPGYDPAAVLRDCERIRRVAAELFGRAAREGRPTADVALEMAAAALPGRNPGPRLAA</sequence>
<dbReference type="Gene3D" id="3.40.50.720">
    <property type="entry name" value="NAD(P)-binding Rossmann-like Domain"/>
    <property type="match status" value="1"/>
</dbReference>
<keyword evidence="2 4" id="KW-0560">Oxidoreductase</keyword>
<dbReference type="Pfam" id="PF02812">
    <property type="entry name" value="ELFV_dehydrog_N"/>
    <property type="match status" value="1"/>
</dbReference>
<reference evidence="6 7" key="1">
    <citation type="submission" date="2020-05" db="EMBL/GenBank/DDBJ databases">
        <title>Azospirillum oleiclasticum sp. nov, a nitrogen-fixing and heavy crude oil-emulsifying bacterium isolated from the crude oil of Yumen Oilfield.</title>
        <authorList>
            <person name="Wu D."/>
            <person name="Cai M."/>
            <person name="Zhang X."/>
        </authorList>
    </citation>
    <scope>NUCLEOTIDE SEQUENCE [LARGE SCALE GENOMIC DNA]</scope>
    <source>
        <strain evidence="6 7">ROY-1-1-2</strain>
    </source>
</reference>
<dbReference type="SMART" id="SM00839">
    <property type="entry name" value="ELFV_dehydrog"/>
    <property type="match status" value="1"/>
</dbReference>
<dbReference type="CDD" id="cd01075">
    <property type="entry name" value="NAD_bind_Leu_Phe_Val_DH"/>
    <property type="match status" value="1"/>
</dbReference>
<comment type="caution">
    <text evidence="6">The sequence shown here is derived from an EMBL/GenBank/DDBJ whole genome shotgun (WGS) entry which is preliminary data.</text>
</comment>